<dbReference type="EMBL" id="JAWZYT010003180">
    <property type="protein sequence ID" value="KAK4299723.1"/>
    <property type="molecule type" value="Genomic_DNA"/>
</dbReference>
<gene>
    <name evidence="1" type="ORF">Pmani_028013</name>
</gene>
<comment type="caution">
    <text evidence="1">The sequence shown here is derived from an EMBL/GenBank/DDBJ whole genome shotgun (WGS) entry which is preliminary data.</text>
</comment>
<evidence type="ECO:0000313" key="2">
    <source>
        <dbReference type="Proteomes" id="UP001292094"/>
    </source>
</evidence>
<dbReference type="AlphaFoldDB" id="A0AAE1P1J3"/>
<name>A0AAE1P1J3_9EUCA</name>
<accession>A0AAE1P1J3</accession>
<reference evidence="1" key="1">
    <citation type="submission" date="2023-11" db="EMBL/GenBank/DDBJ databases">
        <title>Genome assemblies of two species of porcelain crab, Petrolisthes cinctipes and Petrolisthes manimaculis (Anomura: Porcellanidae).</title>
        <authorList>
            <person name="Angst P."/>
        </authorList>
    </citation>
    <scope>NUCLEOTIDE SEQUENCE</scope>
    <source>
        <strain evidence="1">PB745_02</strain>
        <tissue evidence="1">Gill</tissue>
    </source>
</reference>
<organism evidence="1 2">
    <name type="scientific">Petrolisthes manimaculis</name>
    <dbReference type="NCBI Taxonomy" id="1843537"/>
    <lineage>
        <taxon>Eukaryota</taxon>
        <taxon>Metazoa</taxon>
        <taxon>Ecdysozoa</taxon>
        <taxon>Arthropoda</taxon>
        <taxon>Crustacea</taxon>
        <taxon>Multicrustacea</taxon>
        <taxon>Malacostraca</taxon>
        <taxon>Eumalacostraca</taxon>
        <taxon>Eucarida</taxon>
        <taxon>Decapoda</taxon>
        <taxon>Pleocyemata</taxon>
        <taxon>Anomura</taxon>
        <taxon>Galatheoidea</taxon>
        <taxon>Porcellanidae</taxon>
        <taxon>Petrolisthes</taxon>
    </lineage>
</organism>
<dbReference type="Proteomes" id="UP001292094">
    <property type="component" value="Unassembled WGS sequence"/>
</dbReference>
<sequence>MSVGVDVEMSVDVDVEMSVDVDVEMSAGVDVEMSVDRILRVWMWMWMASHCCGNLNGKHEKRMRVKHHWTCTRQASSSASKFNVITNFLKALHFLHDS</sequence>
<evidence type="ECO:0000313" key="1">
    <source>
        <dbReference type="EMBL" id="KAK4299723.1"/>
    </source>
</evidence>
<protein>
    <submittedName>
        <fullName evidence="1">Uncharacterized protein</fullName>
    </submittedName>
</protein>
<keyword evidence="2" id="KW-1185">Reference proteome</keyword>
<proteinExistence type="predicted"/>